<dbReference type="SUPFAM" id="SSF161098">
    <property type="entry name" value="MetI-like"/>
    <property type="match status" value="1"/>
</dbReference>
<dbReference type="CDD" id="cd06261">
    <property type="entry name" value="TM_PBP2"/>
    <property type="match status" value="1"/>
</dbReference>
<reference evidence="9 10" key="1">
    <citation type="journal article" date="2014" name="Nature">
        <title>An environmental bacterial taxon with a large and distinct metabolic repertoire.</title>
        <authorList>
            <person name="Wilson M.C."/>
            <person name="Mori T."/>
            <person name="Ruckert C."/>
            <person name="Uria A.R."/>
            <person name="Helf M.J."/>
            <person name="Takada K."/>
            <person name="Gernert C."/>
            <person name="Steffens U.A."/>
            <person name="Heycke N."/>
            <person name="Schmitt S."/>
            <person name="Rinke C."/>
            <person name="Helfrich E.J."/>
            <person name="Brachmann A.O."/>
            <person name="Gurgui C."/>
            <person name="Wakimoto T."/>
            <person name="Kracht M."/>
            <person name="Crusemann M."/>
            <person name="Hentschel U."/>
            <person name="Abe I."/>
            <person name="Matsunaga S."/>
            <person name="Kalinowski J."/>
            <person name="Takeyama H."/>
            <person name="Piel J."/>
        </authorList>
    </citation>
    <scope>NUCLEOTIDE SEQUENCE [LARGE SCALE GENOMIC DNA]</scope>
    <source>
        <strain evidence="10">TSY2</strain>
    </source>
</reference>
<comment type="similarity">
    <text evidence="7">Belongs to the binding-protein-dependent transport system permease family.</text>
</comment>
<feature type="domain" description="ABC transmembrane type-1" evidence="8">
    <location>
        <begin position="1"/>
        <end position="202"/>
    </location>
</feature>
<keyword evidence="10" id="KW-1185">Reference proteome</keyword>
<dbReference type="InterPro" id="IPR000515">
    <property type="entry name" value="MetI-like"/>
</dbReference>
<evidence type="ECO:0000256" key="5">
    <source>
        <dbReference type="ARBA" id="ARBA00022989"/>
    </source>
</evidence>
<comment type="subcellular location">
    <subcellularLocation>
        <location evidence="1 7">Cell membrane</location>
        <topology evidence="1 7">Multi-pass membrane protein</topology>
    </subcellularLocation>
</comment>
<dbReference type="EMBL" id="AZHX01002253">
    <property type="protein sequence ID" value="ETW95920.1"/>
    <property type="molecule type" value="Genomic_DNA"/>
</dbReference>
<keyword evidence="3" id="KW-1003">Cell membrane</keyword>
<dbReference type="InterPro" id="IPR035906">
    <property type="entry name" value="MetI-like_sf"/>
</dbReference>
<feature type="transmembrane region" description="Helical" evidence="7">
    <location>
        <begin position="30"/>
        <end position="52"/>
    </location>
</feature>
<accession>W4LDZ4</accession>
<dbReference type="Proteomes" id="UP000019140">
    <property type="component" value="Unassembled WGS sequence"/>
</dbReference>
<feature type="transmembrane region" description="Helical" evidence="7">
    <location>
        <begin position="6"/>
        <end position="23"/>
    </location>
</feature>
<evidence type="ECO:0000256" key="7">
    <source>
        <dbReference type="RuleBase" id="RU363032"/>
    </source>
</evidence>
<protein>
    <recommendedName>
        <fullName evidence="8">ABC transmembrane type-1 domain-containing protein</fullName>
    </recommendedName>
</protein>
<feature type="transmembrane region" description="Helical" evidence="7">
    <location>
        <begin position="77"/>
        <end position="96"/>
    </location>
</feature>
<feature type="transmembrane region" description="Helical" evidence="7">
    <location>
        <begin position="133"/>
        <end position="159"/>
    </location>
</feature>
<evidence type="ECO:0000256" key="1">
    <source>
        <dbReference type="ARBA" id="ARBA00004651"/>
    </source>
</evidence>
<dbReference type="PROSITE" id="PS50928">
    <property type="entry name" value="ABC_TM1"/>
    <property type="match status" value="1"/>
</dbReference>
<evidence type="ECO:0000256" key="6">
    <source>
        <dbReference type="ARBA" id="ARBA00023136"/>
    </source>
</evidence>
<evidence type="ECO:0000313" key="9">
    <source>
        <dbReference type="EMBL" id="ETW95920.1"/>
    </source>
</evidence>
<dbReference type="Pfam" id="PF00528">
    <property type="entry name" value="BPD_transp_1"/>
    <property type="match status" value="1"/>
</dbReference>
<keyword evidence="2 7" id="KW-0813">Transport</keyword>
<feature type="transmembrane region" description="Helical" evidence="7">
    <location>
        <begin position="179"/>
        <end position="201"/>
    </location>
</feature>
<dbReference type="PANTHER" id="PTHR43163:SF6">
    <property type="entry name" value="DIPEPTIDE TRANSPORT SYSTEM PERMEASE PROTEIN DPPB-RELATED"/>
    <property type="match status" value="1"/>
</dbReference>
<feature type="non-terminal residue" evidence="9">
    <location>
        <position position="1"/>
    </location>
</feature>
<evidence type="ECO:0000256" key="3">
    <source>
        <dbReference type="ARBA" id="ARBA00022475"/>
    </source>
</evidence>
<comment type="caution">
    <text evidence="9">The sequence shown here is derived from an EMBL/GenBank/DDBJ whole genome shotgun (WGS) entry which is preliminary data.</text>
</comment>
<keyword evidence="6 7" id="KW-0472">Membrane</keyword>
<gene>
    <name evidence="9" type="ORF">ETSY2_47375</name>
</gene>
<dbReference type="Gene3D" id="1.10.3720.10">
    <property type="entry name" value="MetI-like"/>
    <property type="match status" value="1"/>
</dbReference>
<dbReference type="AlphaFoldDB" id="W4LDZ4"/>
<evidence type="ECO:0000256" key="4">
    <source>
        <dbReference type="ARBA" id="ARBA00022692"/>
    </source>
</evidence>
<name>W4LDZ4_9BACT</name>
<dbReference type="GO" id="GO:0071916">
    <property type="term" value="F:dipeptide transmembrane transporter activity"/>
    <property type="evidence" value="ECO:0007669"/>
    <property type="project" value="TreeGrafter"/>
</dbReference>
<dbReference type="HOGENOM" id="CLU_1296748_0_0_7"/>
<organism evidence="9 10">
    <name type="scientific">Candidatus Entotheonella gemina</name>
    <dbReference type="NCBI Taxonomy" id="1429439"/>
    <lineage>
        <taxon>Bacteria</taxon>
        <taxon>Pseudomonadati</taxon>
        <taxon>Nitrospinota/Tectimicrobiota group</taxon>
        <taxon>Candidatus Tectimicrobiota</taxon>
        <taxon>Candidatus Entotheonellia</taxon>
        <taxon>Candidatus Entotheonellales</taxon>
        <taxon>Candidatus Entotheonellaceae</taxon>
        <taxon>Candidatus Entotheonella</taxon>
    </lineage>
</organism>
<evidence type="ECO:0000256" key="2">
    <source>
        <dbReference type="ARBA" id="ARBA00022448"/>
    </source>
</evidence>
<evidence type="ECO:0000313" key="10">
    <source>
        <dbReference type="Proteomes" id="UP000019140"/>
    </source>
</evidence>
<sequence>ALFGFTMAVFLGVVAGFFQGRWMDRIVTGFAVTGVSVPHYWLGLLMVIVFSVQSNLLPAGGMGASGSQAWQWDWAHLRYAIMPIITLSVIPMGIIARTVRAAVAEILGQEFVQTLHAKGLLNRRVLWHIVKNATSTVLVVSGLQLGYLLGGSILVETVFNWPGSGKLLKDAIDTRDLPMLQGTILVLAMFFVVLNLLVDILQSVVDPRMRRT</sequence>
<evidence type="ECO:0000259" key="8">
    <source>
        <dbReference type="PROSITE" id="PS50928"/>
    </source>
</evidence>
<dbReference type="PANTHER" id="PTHR43163">
    <property type="entry name" value="DIPEPTIDE TRANSPORT SYSTEM PERMEASE PROTEIN DPPB-RELATED"/>
    <property type="match status" value="1"/>
</dbReference>
<proteinExistence type="inferred from homology"/>
<keyword evidence="5 7" id="KW-1133">Transmembrane helix</keyword>
<dbReference type="GO" id="GO:0005886">
    <property type="term" value="C:plasma membrane"/>
    <property type="evidence" value="ECO:0007669"/>
    <property type="project" value="UniProtKB-SubCell"/>
</dbReference>
<keyword evidence="4 7" id="KW-0812">Transmembrane</keyword>